<dbReference type="Proteomes" id="UP001597203">
    <property type="component" value="Unassembled WGS sequence"/>
</dbReference>
<protein>
    <submittedName>
        <fullName evidence="1">Uncharacterized protein</fullName>
    </submittedName>
</protein>
<organism evidence="1 2">
    <name type="scientific">Sphingobium olei</name>
    <dbReference type="NCBI Taxonomy" id="420955"/>
    <lineage>
        <taxon>Bacteria</taxon>
        <taxon>Pseudomonadati</taxon>
        <taxon>Pseudomonadota</taxon>
        <taxon>Alphaproteobacteria</taxon>
        <taxon>Sphingomonadales</taxon>
        <taxon>Sphingomonadaceae</taxon>
        <taxon>Sphingobium</taxon>
    </lineage>
</organism>
<name>A0ABW3P572_9SPHN</name>
<gene>
    <name evidence="1" type="ORF">ACFQ24_16925</name>
</gene>
<dbReference type="RefSeq" id="WP_380913337.1">
    <property type="nucleotide sequence ID" value="NZ_JBHTLS010000133.1"/>
</dbReference>
<evidence type="ECO:0000313" key="1">
    <source>
        <dbReference type="EMBL" id="MFD1106549.1"/>
    </source>
</evidence>
<accession>A0ABW3P572</accession>
<comment type="caution">
    <text evidence="1">The sequence shown here is derived from an EMBL/GenBank/DDBJ whole genome shotgun (WGS) entry which is preliminary data.</text>
</comment>
<evidence type="ECO:0000313" key="2">
    <source>
        <dbReference type="Proteomes" id="UP001597203"/>
    </source>
</evidence>
<proteinExistence type="predicted"/>
<sequence length="91" mass="10281">MTISVEFPDGGLRDMPSELRADHATGRFDHVPLDCNAQWRFVRRQGRWHAEPRHGSLAVLTPQVEEWWRGIATMADDPAPPRAPARSPRAA</sequence>
<keyword evidence="2" id="KW-1185">Reference proteome</keyword>
<dbReference type="EMBL" id="JBHTLS010000133">
    <property type="protein sequence ID" value="MFD1106549.1"/>
    <property type="molecule type" value="Genomic_DNA"/>
</dbReference>
<reference evidence="2" key="1">
    <citation type="journal article" date="2019" name="Int. J. Syst. Evol. Microbiol.">
        <title>The Global Catalogue of Microorganisms (GCM) 10K type strain sequencing project: providing services to taxonomists for standard genome sequencing and annotation.</title>
        <authorList>
            <consortium name="The Broad Institute Genomics Platform"/>
            <consortium name="The Broad Institute Genome Sequencing Center for Infectious Disease"/>
            <person name="Wu L."/>
            <person name="Ma J."/>
        </authorList>
    </citation>
    <scope>NUCLEOTIDE SEQUENCE [LARGE SCALE GENOMIC DNA]</scope>
    <source>
        <strain evidence="2">CCUG 54329</strain>
    </source>
</reference>